<evidence type="ECO:0000313" key="1">
    <source>
        <dbReference type="EMBL" id="KAF2121788.1"/>
    </source>
</evidence>
<reference evidence="1" key="1">
    <citation type="journal article" date="2020" name="Stud. Mycol.">
        <title>101 Dothideomycetes genomes: a test case for predicting lifestyles and emergence of pathogens.</title>
        <authorList>
            <person name="Haridas S."/>
            <person name="Albert R."/>
            <person name="Binder M."/>
            <person name="Bloem J."/>
            <person name="Labutti K."/>
            <person name="Salamov A."/>
            <person name="Andreopoulos B."/>
            <person name="Baker S."/>
            <person name="Barry K."/>
            <person name="Bills G."/>
            <person name="Bluhm B."/>
            <person name="Cannon C."/>
            <person name="Castanera R."/>
            <person name="Culley D."/>
            <person name="Daum C."/>
            <person name="Ezra D."/>
            <person name="Gonzalez J."/>
            <person name="Henrissat B."/>
            <person name="Kuo A."/>
            <person name="Liang C."/>
            <person name="Lipzen A."/>
            <person name="Lutzoni F."/>
            <person name="Magnuson J."/>
            <person name="Mondo S."/>
            <person name="Nolan M."/>
            <person name="Ohm R."/>
            <person name="Pangilinan J."/>
            <person name="Park H.-J."/>
            <person name="Ramirez L."/>
            <person name="Alfaro M."/>
            <person name="Sun H."/>
            <person name="Tritt A."/>
            <person name="Yoshinaga Y."/>
            <person name="Zwiers L.-H."/>
            <person name="Turgeon B."/>
            <person name="Goodwin S."/>
            <person name="Spatafora J."/>
            <person name="Crous P."/>
            <person name="Grigoriev I."/>
        </authorList>
    </citation>
    <scope>NUCLEOTIDE SEQUENCE</scope>
    <source>
        <strain evidence="1">CBS 627.86</strain>
    </source>
</reference>
<gene>
    <name evidence="1" type="ORF">BDV96DRAFT_639874</name>
</gene>
<protein>
    <submittedName>
        <fullName evidence="1">Uncharacterized protein</fullName>
    </submittedName>
</protein>
<proteinExistence type="predicted"/>
<dbReference type="Proteomes" id="UP000799770">
    <property type="component" value="Unassembled WGS sequence"/>
</dbReference>
<dbReference type="EMBL" id="ML977311">
    <property type="protein sequence ID" value="KAF2121788.1"/>
    <property type="molecule type" value="Genomic_DNA"/>
</dbReference>
<sequence length="139" mass="15916">MTRVTGLSARSENILNEELKELARAFLLSEKIQDKLFKNAVLSAIVECLIPRGRVVYLPNGNVIRIIYNGTPKSSKARALLVDMWAYQATDEFVRGYIDKLPAEFLSDLRKAIPQSRPKLTVGRLPLPWKESMERYHEK</sequence>
<accession>A0A6A5ZTY2</accession>
<dbReference type="OrthoDB" id="1022638at2759"/>
<keyword evidence="2" id="KW-1185">Reference proteome</keyword>
<organism evidence="1 2">
    <name type="scientific">Lophiotrema nucula</name>
    <dbReference type="NCBI Taxonomy" id="690887"/>
    <lineage>
        <taxon>Eukaryota</taxon>
        <taxon>Fungi</taxon>
        <taxon>Dikarya</taxon>
        <taxon>Ascomycota</taxon>
        <taxon>Pezizomycotina</taxon>
        <taxon>Dothideomycetes</taxon>
        <taxon>Pleosporomycetidae</taxon>
        <taxon>Pleosporales</taxon>
        <taxon>Lophiotremataceae</taxon>
        <taxon>Lophiotrema</taxon>
    </lineage>
</organism>
<dbReference type="AlphaFoldDB" id="A0A6A5ZTY2"/>
<evidence type="ECO:0000313" key="2">
    <source>
        <dbReference type="Proteomes" id="UP000799770"/>
    </source>
</evidence>
<name>A0A6A5ZTY2_9PLEO</name>